<feature type="transmembrane region" description="Helical" evidence="7">
    <location>
        <begin position="92"/>
        <end position="111"/>
    </location>
</feature>
<comment type="similarity">
    <text evidence="2 7">Belongs to the derlin family.</text>
</comment>
<protein>
    <recommendedName>
        <fullName evidence="7">Derlin</fullName>
    </recommendedName>
</protein>
<dbReference type="Proteomes" id="UP000018208">
    <property type="component" value="Unassembled WGS sequence"/>
</dbReference>
<evidence type="ECO:0000313" key="10">
    <source>
        <dbReference type="Proteomes" id="UP000018208"/>
    </source>
</evidence>
<evidence type="ECO:0000256" key="2">
    <source>
        <dbReference type="ARBA" id="ARBA00008917"/>
    </source>
</evidence>
<feature type="transmembrane region" description="Helical" evidence="7">
    <location>
        <begin position="168"/>
        <end position="188"/>
    </location>
</feature>
<sequence>MQNIPQMLQSPISATILLSSLTLSLLTTFNICSKYAFTLDFYTITAGEYYRLITGVLYLGKLSLFNIFFFINNINYISQLEKSFFAGKVKKLIGFLFYIYTFTVIFAYFLVIKEASSCFFGAITYLWVRLNPDSLFVFMGFLPLQAPVLPFLNMLIRYINKRSLLPMIIGYILGHIYWVFDVVVPKILVNNYRK</sequence>
<dbReference type="OrthoDB" id="1716531at2759"/>
<evidence type="ECO:0000256" key="6">
    <source>
        <dbReference type="ARBA" id="ARBA00023136"/>
    </source>
</evidence>
<dbReference type="VEuPathDB" id="GiardiaDB:SS50377_25537"/>
<dbReference type="GO" id="GO:0006950">
    <property type="term" value="P:response to stress"/>
    <property type="evidence" value="ECO:0007669"/>
    <property type="project" value="UniProtKB-ARBA"/>
</dbReference>
<gene>
    <name evidence="8" type="ORF">SS50377_15105</name>
    <name evidence="9" type="ORF">SS50377_25537</name>
</gene>
<evidence type="ECO:0000256" key="1">
    <source>
        <dbReference type="ARBA" id="ARBA00004477"/>
    </source>
</evidence>
<evidence type="ECO:0000256" key="7">
    <source>
        <dbReference type="RuleBase" id="RU363059"/>
    </source>
</evidence>
<evidence type="ECO:0000256" key="3">
    <source>
        <dbReference type="ARBA" id="ARBA00022692"/>
    </source>
</evidence>
<reference evidence="8 9" key="1">
    <citation type="journal article" date="2014" name="PLoS Genet.">
        <title>The Genome of Spironucleus salmonicida Highlights a Fish Pathogen Adapted to Fluctuating Environments.</title>
        <authorList>
            <person name="Xu F."/>
            <person name="Jerlstrom-Hultqvist J."/>
            <person name="Einarsson E."/>
            <person name="Astvaldsson A."/>
            <person name="Svard S.G."/>
            <person name="Andersson J.O."/>
        </authorList>
    </citation>
    <scope>NUCLEOTIDE SEQUENCE</scope>
    <source>
        <strain evidence="9">ATCC 50377</strain>
    </source>
</reference>
<organism evidence="8">
    <name type="scientific">Spironucleus salmonicida</name>
    <dbReference type="NCBI Taxonomy" id="348837"/>
    <lineage>
        <taxon>Eukaryota</taxon>
        <taxon>Metamonada</taxon>
        <taxon>Diplomonadida</taxon>
        <taxon>Hexamitidae</taxon>
        <taxon>Hexamitinae</taxon>
        <taxon>Spironucleus</taxon>
    </lineage>
</organism>
<accession>V6LKB9</accession>
<dbReference type="AlphaFoldDB" id="V6LKB9"/>
<dbReference type="InterPro" id="IPR007599">
    <property type="entry name" value="DER1"/>
</dbReference>
<evidence type="ECO:0000256" key="4">
    <source>
        <dbReference type="ARBA" id="ARBA00022824"/>
    </source>
</evidence>
<dbReference type="EMBL" id="KI546101">
    <property type="protein sequence ID" value="EST45085.1"/>
    <property type="molecule type" value="Genomic_DNA"/>
</dbReference>
<evidence type="ECO:0000256" key="5">
    <source>
        <dbReference type="ARBA" id="ARBA00022989"/>
    </source>
</evidence>
<comment type="function">
    <text evidence="7">May be involved in the degradation of misfolded endoplasmic reticulum (ER) luminal proteins.</text>
</comment>
<feature type="transmembrane region" description="Helical" evidence="7">
    <location>
        <begin position="49"/>
        <end position="71"/>
    </location>
</feature>
<name>V6LKB9_9EUKA</name>
<keyword evidence="4 7" id="KW-0256">Endoplasmic reticulum</keyword>
<comment type="subcellular location">
    <subcellularLocation>
        <location evidence="1 7">Endoplasmic reticulum membrane</location>
        <topology evidence="1 7">Multi-pass membrane protein</topology>
    </subcellularLocation>
</comment>
<feature type="transmembrane region" description="Helical" evidence="7">
    <location>
        <begin position="12"/>
        <end position="37"/>
    </location>
</feature>
<keyword evidence="10" id="KW-1185">Reference proteome</keyword>
<reference evidence="9" key="2">
    <citation type="submission" date="2020-12" db="EMBL/GenBank/DDBJ databases">
        <title>New Spironucleus salmonicida genome in near-complete chromosomes.</title>
        <authorList>
            <person name="Xu F."/>
            <person name="Kurt Z."/>
            <person name="Jimenez-Gonzalez A."/>
            <person name="Astvaldsson A."/>
            <person name="Andersson J.O."/>
            <person name="Svard S.G."/>
        </authorList>
    </citation>
    <scope>NUCLEOTIDE SEQUENCE</scope>
    <source>
        <strain evidence="9">ATCC 50377</strain>
    </source>
</reference>
<dbReference type="GO" id="GO:0005789">
    <property type="term" value="C:endoplasmic reticulum membrane"/>
    <property type="evidence" value="ECO:0007669"/>
    <property type="project" value="UniProtKB-SubCell"/>
</dbReference>
<dbReference type="Pfam" id="PF04511">
    <property type="entry name" value="DER1"/>
    <property type="match status" value="1"/>
</dbReference>
<feature type="transmembrane region" description="Helical" evidence="7">
    <location>
        <begin position="135"/>
        <end position="156"/>
    </location>
</feature>
<evidence type="ECO:0000313" key="9">
    <source>
        <dbReference type="EMBL" id="KAH0573417.1"/>
    </source>
</evidence>
<dbReference type="EMBL" id="AUWU02000005">
    <property type="protein sequence ID" value="KAH0573417.1"/>
    <property type="molecule type" value="Genomic_DNA"/>
</dbReference>
<keyword evidence="5 7" id="KW-1133">Transmembrane helix</keyword>
<proteinExistence type="inferred from homology"/>
<keyword evidence="6 7" id="KW-0472">Membrane</keyword>
<keyword evidence="3 7" id="KW-0812">Transmembrane</keyword>
<evidence type="ECO:0000313" key="8">
    <source>
        <dbReference type="EMBL" id="EST45085.1"/>
    </source>
</evidence>
<dbReference type="PANTHER" id="PTHR11009">
    <property type="entry name" value="DER1-LIKE PROTEIN, DERLIN"/>
    <property type="match status" value="1"/>
</dbReference>